<proteinExistence type="predicted"/>
<evidence type="ECO:0000256" key="1">
    <source>
        <dbReference type="SAM" id="MobiDB-lite"/>
    </source>
</evidence>
<protein>
    <submittedName>
        <fullName evidence="2">Uncharacterized protein</fullName>
    </submittedName>
</protein>
<feature type="compositionally biased region" description="Basic and acidic residues" evidence="1">
    <location>
        <begin position="26"/>
        <end position="48"/>
    </location>
</feature>
<name>A0A6N2MCQ8_SALVM</name>
<feature type="compositionally biased region" description="Polar residues" evidence="1">
    <location>
        <begin position="49"/>
        <end position="64"/>
    </location>
</feature>
<evidence type="ECO:0000313" key="2">
    <source>
        <dbReference type="EMBL" id="VFU51973.1"/>
    </source>
</evidence>
<reference evidence="2" key="1">
    <citation type="submission" date="2019-03" db="EMBL/GenBank/DDBJ databases">
        <authorList>
            <person name="Mank J."/>
            <person name="Almeida P."/>
        </authorList>
    </citation>
    <scope>NUCLEOTIDE SEQUENCE</scope>
    <source>
        <strain evidence="2">78183</strain>
    </source>
</reference>
<organism evidence="2">
    <name type="scientific">Salix viminalis</name>
    <name type="common">Common osier</name>
    <name type="synonym">Basket willow</name>
    <dbReference type="NCBI Taxonomy" id="40686"/>
    <lineage>
        <taxon>Eukaryota</taxon>
        <taxon>Viridiplantae</taxon>
        <taxon>Streptophyta</taxon>
        <taxon>Embryophyta</taxon>
        <taxon>Tracheophyta</taxon>
        <taxon>Spermatophyta</taxon>
        <taxon>Magnoliopsida</taxon>
        <taxon>eudicotyledons</taxon>
        <taxon>Gunneridae</taxon>
        <taxon>Pentapetalae</taxon>
        <taxon>rosids</taxon>
        <taxon>fabids</taxon>
        <taxon>Malpighiales</taxon>
        <taxon>Salicaceae</taxon>
        <taxon>Saliceae</taxon>
        <taxon>Salix</taxon>
    </lineage>
</organism>
<feature type="region of interest" description="Disordered" evidence="1">
    <location>
        <begin position="26"/>
        <end position="73"/>
    </location>
</feature>
<sequence>MIVHVGGKRTHGRYLLLRQRVEFPGDKPVCTEEQGHQPLDHNETRRDQNQSSKLTARENQQNHRASPAPMVENNTDSLIGYMGKIQLTRKVMNFLVWLLLDSSKGSHKSKQVATKWVEKVVWPSCLEAEDFVTTGPMLGFKVADQSMIVLNAQQSHWQRFMT</sequence>
<dbReference type="AlphaFoldDB" id="A0A6N2MCQ8"/>
<gene>
    <name evidence="2" type="ORF">SVIM_LOCUS353424</name>
</gene>
<accession>A0A6N2MCQ8</accession>
<dbReference type="EMBL" id="CAADRP010001774">
    <property type="protein sequence ID" value="VFU51973.1"/>
    <property type="molecule type" value="Genomic_DNA"/>
</dbReference>